<keyword evidence="5" id="KW-1185">Reference proteome</keyword>
<evidence type="ECO:0000313" key="4">
    <source>
        <dbReference type="EMBL" id="KAK1797674.1"/>
    </source>
</evidence>
<dbReference type="InterPro" id="IPR050650">
    <property type="entry name" value="Type-II_Cytokine-TF_Rcpt"/>
</dbReference>
<evidence type="ECO:0000256" key="1">
    <source>
        <dbReference type="SAM" id="MobiDB-lite"/>
    </source>
</evidence>
<comment type="caution">
    <text evidence="4">The sequence shown here is derived from an EMBL/GenBank/DDBJ whole genome shotgun (WGS) entry which is preliminary data.</text>
</comment>
<dbReference type="Proteomes" id="UP001239994">
    <property type="component" value="Unassembled WGS sequence"/>
</dbReference>
<keyword evidence="2" id="KW-0812">Transmembrane</keyword>
<dbReference type="Gene3D" id="2.60.40.10">
    <property type="entry name" value="Immunoglobulins"/>
    <property type="match status" value="1"/>
</dbReference>
<accession>A0AAD9DYI2</accession>
<dbReference type="GO" id="GO:0005886">
    <property type="term" value="C:plasma membrane"/>
    <property type="evidence" value="ECO:0007669"/>
    <property type="project" value="TreeGrafter"/>
</dbReference>
<organism evidence="4 5">
    <name type="scientific">Electrophorus voltai</name>
    <dbReference type="NCBI Taxonomy" id="2609070"/>
    <lineage>
        <taxon>Eukaryota</taxon>
        <taxon>Metazoa</taxon>
        <taxon>Chordata</taxon>
        <taxon>Craniata</taxon>
        <taxon>Vertebrata</taxon>
        <taxon>Euteleostomi</taxon>
        <taxon>Actinopterygii</taxon>
        <taxon>Neopterygii</taxon>
        <taxon>Teleostei</taxon>
        <taxon>Ostariophysi</taxon>
        <taxon>Gymnotiformes</taxon>
        <taxon>Gymnotoidei</taxon>
        <taxon>Gymnotidae</taxon>
        <taxon>Electrophorus</taxon>
    </lineage>
</organism>
<feature type="domain" description="Interferon/interleukin receptor" evidence="3">
    <location>
        <begin position="60"/>
        <end position="149"/>
    </location>
</feature>
<dbReference type="InterPro" id="IPR013783">
    <property type="entry name" value="Ig-like_fold"/>
</dbReference>
<keyword evidence="2" id="KW-1133">Transmembrane helix</keyword>
<dbReference type="Pfam" id="PF09294">
    <property type="entry name" value="Interfer-bind"/>
    <property type="match status" value="1"/>
</dbReference>
<feature type="transmembrane region" description="Helical" evidence="2">
    <location>
        <begin position="163"/>
        <end position="184"/>
    </location>
</feature>
<dbReference type="SUPFAM" id="SSF49265">
    <property type="entry name" value="Fibronectin type III"/>
    <property type="match status" value="2"/>
</dbReference>
<dbReference type="AlphaFoldDB" id="A0AAD9DYI2"/>
<dbReference type="EMBL" id="JAROKS010000013">
    <property type="protein sequence ID" value="KAK1797674.1"/>
    <property type="molecule type" value="Genomic_DNA"/>
</dbReference>
<proteinExistence type="predicted"/>
<dbReference type="PANTHER" id="PTHR20859">
    <property type="entry name" value="INTERFERON/INTERLEUKIN RECEPTOR"/>
    <property type="match status" value="1"/>
</dbReference>
<evidence type="ECO:0000256" key="2">
    <source>
        <dbReference type="SAM" id="Phobius"/>
    </source>
</evidence>
<protein>
    <recommendedName>
        <fullName evidence="3">Interferon/interleukin receptor domain-containing protein</fullName>
    </recommendedName>
</protein>
<reference evidence="4" key="1">
    <citation type="submission" date="2023-03" db="EMBL/GenBank/DDBJ databases">
        <title>Electrophorus voltai genome.</title>
        <authorList>
            <person name="Bian C."/>
        </authorList>
    </citation>
    <scope>NUCLEOTIDE SEQUENCE</scope>
    <source>
        <strain evidence="4">CB-2022</strain>
        <tissue evidence="4">Muscle</tissue>
    </source>
</reference>
<keyword evidence="2" id="KW-0472">Membrane</keyword>
<feature type="non-terminal residue" evidence="4">
    <location>
        <position position="1"/>
    </location>
</feature>
<sequence length="453" mass="49398">NRTKWTTVRNCALVRSPLQCNLTDEFSNPEETYYTNVSAHLGNQSSAPVSCPAFQPLKDTILEPPLLKVSQCNQSLCVQLQPPSPRLFSVYNSPLHGFQYKLHVTVNGEDEFWMTTKGLNDVVLKHLPPGQEYCVSVGIVHRRTTNRPAVCILTTVAVPNSGAAFSVALSLLTLLCGMCCFLLWSSGFFCLTTHLPSVLSSFKKPYTESLLSWSFDGSITSISVEPRANEEVDEEEAEGMAGEEEDAGVVYEGRQSHTLSGEETSEMGSFSSSGSPVWNRSPYMGASDDVLETQASPVQVGEASCCTAPTEEVLPPPCKTSFQWKPEVPKATSQALDMGVLEPESGKRELRQKHTSAFRLAHGTEVKGGVNINLSSLTLGGHWGEKEKIPEEMRTGRSGNNIQVESGVLSSLHRASDVAQNSQRTCSLNSSSNMSGAEEEEEMEDSTGYLQRN</sequence>
<gene>
    <name evidence="4" type="ORF">P4O66_008042</name>
</gene>
<dbReference type="PANTHER" id="PTHR20859:SF53">
    <property type="entry name" value="INTERLEUKIN-22 RECEPTOR SUBUNIT ALPHA-1"/>
    <property type="match status" value="1"/>
</dbReference>
<dbReference type="InterPro" id="IPR015373">
    <property type="entry name" value="Interferon/interleukin_rcp_dom"/>
</dbReference>
<feature type="compositionally biased region" description="Polar residues" evidence="1">
    <location>
        <begin position="418"/>
        <end position="435"/>
    </location>
</feature>
<evidence type="ECO:0000313" key="5">
    <source>
        <dbReference type="Proteomes" id="UP001239994"/>
    </source>
</evidence>
<evidence type="ECO:0000259" key="3">
    <source>
        <dbReference type="Pfam" id="PF09294"/>
    </source>
</evidence>
<dbReference type="GO" id="GO:0004896">
    <property type="term" value="F:cytokine receptor activity"/>
    <property type="evidence" value="ECO:0007669"/>
    <property type="project" value="TreeGrafter"/>
</dbReference>
<feature type="region of interest" description="Disordered" evidence="1">
    <location>
        <begin position="393"/>
        <end position="453"/>
    </location>
</feature>
<name>A0AAD9DYI2_9TELE</name>
<dbReference type="InterPro" id="IPR036116">
    <property type="entry name" value="FN3_sf"/>
</dbReference>